<dbReference type="SUPFAM" id="SSF56645">
    <property type="entry name" value="Acyl-CoA dehydrogenase NM domain-like"/>
    <property type="match status" value="1"/>
</dbReference>
<evidence type="ECO:0000313" key="1">
    <source>
        <dbReference type="EMBL" id="PFG34488.1"/>
    </source>
</evidence>
<comment type="caution">
    <text evidence="1">The sequence shown here is derived from an EMBL/GenBank/DDBJ whole genome shotgun (WGS) entry which is preliminary data.</text>
</comment>
<dbReference type="InterPro" id="IPR009100">
    <property type="entry name" value="AcylCoA_DH/oxidase_NM_dom_sf"/>
</dbReference>
<dbReference type="EMBL" id="PDJG01000001">
    <property type="protein sequence ID" value="PFG34488.1"/>
    <property type="molecule type" value="Genomic_DNA"/>
</dbReference>
<dbReference type="Proteomes" id="UP000225548">
    <property type="component" value="Unassembled WGS sequence"/>
</dbReference>
<sequence length="361" mass="37439">MQATRSGGAPTVRLHATHGSEPVEDADLLGLVDPVASFDGDVEQALAWAVEVGRHAPLPGAGRTALLWETLASTAALDVGVARILEPHLDALAILAAAGEVDLEHLGAGPASTWGVYAAEGPGVRVTATQHGARWILDGVKPWCSLAQSVSHALVTAWTDDGRRLFAVDLRDPAVTADAGPWVARGLSQVVSAPVRFDRAPAVPVGDTGWYLARPGFAWGGIGVAACWWGGAVGVARDVFAACTAREPDQIALAHLGAVDTALTGARTALLDASAAVDARTSHGVELPPGVLARRTRTVVARAVEETLGRAAHALGPGPMAHDETYARRVADLALYVRQHHGERDDAALGRDLVAGGTLPW</sequence>
<organism evidence="1 2">
    <name type="scientific">Sanguibacter antarcticus</name>
    <dbReference type="NCBI Taxonomy" id="372484"/>
    <lineage>
        <taxon>Bacteria</taxon>
        <taxon>Bacillati</taxon>
        <taxon>Actinomycetota</taxon>
        <taxon>Actinomycetes</taxon>
        <taxon>Micrococcales</taxon>
        <taxon>Sanguibacteraceae</taxon>
        <taxon>Sanguibacter</taxon>
    </lineage>
</organism>
<dbReference type="GO" id="GO:0016627">
    <property type="term" value="F:oxidoreductase activity, acting on the CH-CH group of donors"/>
    <property type="evidence" value="ECO:0007669"/>
    <property type="project" value="InterPro"/>
</dbReference>
<reference evidence="1 2" key="1">
    <citation type="submission" date="2017-10" db="EMBL/GenBank/DDBJ databases">
        <title>Sequencing the genomes of 1000 actinobacteria strains.</title>
        <authorList>
            <person name="Klenk H.-P."/>
        </authorList>
    </citation>
    <scope>NUCLEOTIDE SEQUENCE [LARGE SCALE GENOMIC DNA]</scope>
    <source>
        <strain evidence="1 2">DSM 18966</strain>
    </source>
</reference>
<gene>
    <name evidence="1" type="ORF">ATL42_2398</name>
</gene>
<name>A0A2A9E698_9MICO</name>
<evidence type="ECO:0008006" key="3">
    <source>
        <dbReference type="Google" id="ProtNLM"/>
    </source>
</evidence>
<dbReference type="InterPro" id="IPR046373">
    <property type="entry name" value="Acyl-CoA_Oxase/DH_mid-dom_sf"/>
</dbReference>
<protein>
    <recommendedName>
        <fullName evidence="3">Alkylation response protein AidB-like acyl-CoA dehydrogenase</fullName>
    </recommendedName>
</protein>
<dbReference type="RefSeq" id="WP_245862482.1">
    <property type="nucleotide sequence ID" value="NZ_PDJG01000001.1"/>
</dbReference>
<dbReference type="AlphaFoldDB" id="A0A2A9E698"/>
<keyword evidence="2" id="KW-1185">Reference proteome</keyword>
<accession>A0A2A9E698</accession>
<dbReference type="Gene3D" id="2.40.110.10">
    <property type="entry name" value="Butyryl-CoA Dehydrogenase, subunit A, domain 2"/>
    <property type="match status" value="1"/>
</dbReference>
<evidence type="ECO:0000313" key="2">
    <source>
        <dbReference type="Proteomes" id="UP000225548"/>
    </source>
</evidence>
<proteinExistence type="predicted"/>